<protein>
    <recommendedName>
        <fullName evidence="4">VWFA domain-containing protein</fullName>
    </recommendedName>
</protein>
<evidence type="ECO:0008006" key="4">
    <source>
        <dbReference type="Google" id="ProtNLM"/>
    </source>
</evidence>
<feature type="compositionally biased region" description="Basic and acidic residues" evidence="1">
    <location>
        <begin position="281"/>
        <end position="292"/>
    </location>
</feature>
<dbReference type="Proteomes" id="UP000067683">
    <property type="component" value="Chromosome"/>
</dbReference>
<feature type="region of interest" description="Disordered" evidence="1">
    <location>
        <begin position="281"/>
        <end position="334"/>
    </location>
</feature>
<keyword evidence="3" id="KW-1185">Reference proteome</keyword>
<dbReference type="AlphaFoldDB" id="A0A0U2Z487"/>
<dbReference type="InterPro" id="IPR036465">
    <property type="entry name" value="vWFA_dom_sf"/>
</dbReference>
<reference evidence="2" key="1">
    <citation type="submission" date="2016-01" db="EMBL/GenBank/DDBJ databases">
        <title>Complete genome of Planococcus rifietoensis type strain M8.</title>
        <authorList>
            <person name="See-Too W.S."/>
        </authorList>
    </citation>
    <scope>NUCLEOTIDE SEQUENCE [LARGE SCALE GENOMIC DNA]</scope>
    <source>
        <strain evidence="2">M8</strain>
    </source>
</reference>
<gene>
    <name evidence="2" type="ORF">AUC31_01190</name>
</gene>
<dbReference type="PANTHER" id="PTHR41248">
    <property type="entry name" value="NORD PROTEIN"/>
    <property type="match status" value="1"/>
</dbReference>
<dbReference type="CDD" id="cd01454">
    <property type="entry name" value="vWA_norD_type"/>
    <property type="match status" value="1"/>
</dbReference>
<feature type="compositionally biased region" description="Basic and acidic residues" evidence="1">
    <location>
        <begin position="306"/>
        <end position="324"/>
    </location>
</feature>
<dbReference type="InterPro" id="IPR051928">
    <property type="entry name" value="NorD/CobT"/>
</dbReference>
<dbReference type="RefSeq" id="WP_058380657.1">
    <property type="nucleotide sequence ID" value="NZ_CP013659.2"/>
</dbReference>
<name>A0A0U2Z487_9BACL</name>
<evidence type="ECO:0000256" key="1">
    <source>
        <dbReference type="SAM" id="MobiDB-lite"/>
    </source>
</evidence>
<dbReference type="STRING" id="200991.AUC31_01190"/>
<evidence type="ECO:0000313" key="2">
    <source>
        <dbReference type="EMBL" id="ALS73948.1"/>
    </source>
</evidence>
<dbReference type="EMBL" id="CP013659">
    <property type="protein sequence ID" value="ALS73948.1"/>
    <property type="molecule type" value="Genomic_DNA"/>
</dbReference>
<organism evidence="2 3">
    <name type="scientific">Planococcus rifietoensis</name>
    <dbReference type="NCBI Taxonomy" id="200991"/>
    <lineage>
        <taxon>Bacteria</taxon>
        <taxon>Bacillati</taxon>
        <taxon>Bacillota</taxon>
        <taxon>Bacilli</taxon>
        <taxon>Bacillales</taxon>
        <taxon>Caryophanaceae</taxon>
        <taxon>Planococcus</taxon>
    </lineage>
</organism>
<dbReference type="OrthoDB" id="2370292at2"/>
<dbReference type="PANTHER" id="PTHR41248:SF1">
    <property type="entry name" value="NORD PROTEIN"/>
    <property type="match status" value="1"/>
</dbReference>
<accession>A0A0U2Z487</accession>
<dbReference type="KEGG" id="prt:AUC31_01190"/>
<sequence length="618" mass="71432">MTSINRFIQFNNETVDTRLLNRMEQLARALSSAPYLRLSTRKLWEFRPSEGAVSMSVFWRHRPKEIEQAGYLSDIYLISAGFWRHFSLRSWRRFEQVETHLPELAAQLLLMAEEFRLSDRITAERPGTKHAFEVREKIVTGFHSDQLEQNRKKGFWADAFLNAAYLKLRGKDVSLNDELDPLFLAWTELFSADSTADSARTIQKILPQLEYLLNSDALHTYYTFGEPAEKMPPPRYHEGIEAEQSEEEEEIDTIEEWFQSWHRETELNDAAALEYELERGDSKLADGGREEEGAGEVEQTGTGESQGEHREDNLADEQRKDEKKPKKASGRFGSANDGVVYYESRIEALPFDRQQLQQWRSEQAPYVRALLKEMQKRMQQRIESERTNLHAGRLSKNLLPLVTDERPKPFYRKTAPSKQLDAVFSLMIDGSASMVDKLDETKQAVLLFHDVLRSLKIPHEIAVFYEDAYEAGDDKQPNYFEWLHKFTDGMTDHAAEILSLDAHEDNRDGFAIRWMAGRLKQRPEKHRFMLVFSDGEPSAYNYADNGIIDTAQAVSETEKMGIEVMHLFLSGESTSEEQAAFYRMLYGNKSVSADSLEQFVEQTLRLLKRTLHLVVQAL</sequence>
<proteinExistence type="predicted"/>
<dbReference type="Gene3D" id="3.40.50.410">
    <property type="entry name" value="von Willebrand factor, type A domain"/>
    <property type="match status" value="1"/>
</dbReference>
<dbReference type="SUPFAM" id="SSF53300">
    <property type="entry name" value="vWA-like"/>
    <property type="match status" value="1"/>
</dbReference>
<evidence type="ECO:0000313" key="3">
    <source>
        <dbReference type="Proteomes" id="UP000067683"/>
    </source>
</evidence>